<evidence type="ECO:0000256" key="1">
    <source>
        <dbReference type="ARBA" id="ARBA00022676"/>
    </source>
</evidence>
<protein>
    <submittedName>
        <fullName evidence="6">Glycosyl transferase</fullName>
    </submittedName>
</protein>
<evidence type="ECO:0000313" key="7">
    <source>
        <dbReference type="Proteomes" id="UP000612585"/>
    </source>
</evidence>
<dbReference type="PANTHER" id="PTHR12526">
    <property type="entry name" value="GLYCOSYLTRANSFERASE"/>
    <property type="match status" value="1"/>
</dbReference>
<evidence type="ECO:0000259" key="4">
    <source>
        <dbReference type="Pfam" id="PF00534"/>
    </source>
</evidence>
<dbReference type="InterPro" id="IPR028098">
    <property type="entry name" value="Glyco_trans_4-like_N"/>
</dbReference>
<dbReference type="Pfam" id="PF00534">
    <property type="entry name" value="Glycos_transf_1"/>
    <property type="match status" value="1"/>
</dbReference>
<dbReference type="SUPFAM" id="SSF53756">
    <property type="entry name" value="UDP-Glycosyltransferase/glycogen phosphorylase"/>
    <property type="match status" value="1"/>
</dbReference>
<dbReference type="CDD" id="cd03802">
    <property type="entry name" value="GT4_AviGT4-like"/>
    <property type="match status" value="1"/>
</dbReference>
<feature type="domain" description="Glycosyl transferase family 1" evidence="4">
    <location>
        <begin position="169"/>
        <end position="299"/>
    </location>
</feature>
<dbReference type="Gene3D" id="3.40.50.2000">
    <property type="entry name" value="Glycogen Phosphorylase B"/>
    <property type="match status" value="2"/>
</dbReference>
<evidence type="ECO:0000256" key="2">
    <source>
        <dbReference type="ARBA" id="ARBA00022679"/>
    </source>
</evidence>
<dbReference type="Pfam" id="PF13439">
    <property type="entry name" value="Glyco_transf_4"/>
    <property type="match status" value="1"/>
</dbReference>
<evidence type="ECO:0000313" key="6">
    <source>
        <dbReference type="EMBL" id="GIJ60612.1"/>
    </source>
</evidence>
<name>A0A8J4E698_9ACTN</name>
<keyword evidence="1" id="KW-0328">Glycosyltransferase</keyword>
<comment type="caution">
    <text evidence="6">The sequence shown here is derived from an EMBL/GenBank/DDBJ whole genome shotgun (WGS) entry which is preliminary data.</text>
</comment>
<dbReference type="EMBL" id="BOPG01000057">
    <property type="protein sequence ID" value="GIJ60612.1"/>
    <property type="molecule type" value="Genomic_DNA"/>
</dbReference>
<keyword evidence="2 6" id="KW-0808">Transferase</keyword>
<sequence length="372" mass="39815">MKIALLGPIAWRTPPRAYGPWEQVVSLLAEGLVARGIDVTLFATLDSLTKASLDGVCPEPYNERDDLDGRVWEALHVAHCLSRSGEFDLVHNHLDWLPLAMSPLCAAPMITTVHGFSGPNILPAYRRSRSHFVSISDADRAPGLPYLATVHHGLDLSQFPLGDGSAGTLVAFGRIHPDKATADAIEIAHRAGRPLVICGPVHDVSYFEECVAPFVDGVSVRYLGNVGPAERADILGGAVALLHPLGFDEPFGLSVVEAMACGTPVIAYPRGALPETVSHGVTGFLVDGVGEAAEAVVAAARLDRNEVFASARRKFSADRMVDNYLRIYTDVTEGRTTALGEFTSGPYSQSLGVDGSERHREHSHCRDPGRGA</sequence>
<accession>A0A8J4E698</accession>
<dbReference type="PANTHER" id="PTHR12526:SF595">
    <property type="entry name" value="BLL5217 PROTEIN"/>
    <property type="match status" value="1"/>
</dbReference>
<feature type="region of interest" description="Disordered" evidence="3">
    <location>
        <begin position="340"/>
        <end position="372"/>
    </location>
</feature>
<dbReference type="Proteomes" id="UP000612585">
    <property type="component" value="Unassembled WGS sequence"/>
</dbReference>
<dbReference type="InterPro" id="IPR001296">
    <property type="entry name" value="Glyco_trans_1"/>
</dbReference>
<gene>
    <name evidence="6" type="ORF">Vau01_081280</name>
</gene>
<dbReference type="AlphaFoldDB" id="A0A8J4E698"/>
<proteinExistence type="predicted"/>
<feature type="compositionally biased region" description="Basic and acidic residues" evidence="3">
    <location>
        <begin position="355"/>
        <end position="372"/>
    </location>
</feature>
<feature type="domain" description="Glycosyltransferase subfamily 4-like N-terminal" evidence="5">
    <location>
        <begin position="22"/>
        <end position="127"/>
    </location>
</feature>
<evidence type="ECO:0000259" key="5">
    <source>
        <dbReference type="Pfam" id="PF13439"/>
    </source>
</evidence>
<keyword evidence="7" id="KW-1185">Reference proteome</keyword>
<reference evidence="6" key="1">
    <citation type="submission" date="2021-01" db="EMBL/GenBank/DDBJ databases">
        <title>Whole genome shotgun sequence of Virgisporangium aurantiacum NBRC 16421.</title>
        <authorList>
            <person name="Komaki H."/>
            <person name="Tamura T."/>
        </authorList>
    </citation>
    <scope>NUCLEOTIDE SEQUENCE</scope>
    <source>
        <strain evidence="6">NBRC 16421</strain>
    </source>
</reference>
<dbReference type="GO" id="GO:0016757">
    <property type="term" value="F:glycosyltransferase activity"/>
    <property type="evidence" value="ECO:0007669"/>
    <property type="project" value="UniProtKB-KW"/>
</dbReference>
<organism evidence="6 7">
    <name type="scientific">Virgisporangium aurantiacum</name>
    <dbReference type="NCBI Taxonomy" id="175570"/>
    <lineage>
        <taxon>Bacteria</taxon>
        <taxon>Bacillati</taxon>
        <taxon>Actinomycetota</taxon>
        <taxon>Actinomycetes</taxon>
        <taxon>Micromonosporales</taxon>
        <taxon>Micromonosporaceae</taxon>
        <taxon>Virgisporangium</taxon>
    </lineage>
</organism>
<evidence type="ECO:0000256" key="3">
    <source>
        <dbReference type="SAM" id="MobiDB-lite"/>
    </source>
</evidence>
<dbReference type="RefSeq" id="WP_204005109.1">
    <property type="nucleotide sequence ID" value="NZ_BOPG01000057.1"/>
</dbReference>